<name>A0ABV7YGQ5_9ACTN</name>
<dbReference type="GO" id="GO:0003677">
    <property type="term" value="F:DNA binding"/>
    <property type="evidence" value="ECO:0007669"/>
    <property type="project" value="UniProtKB-KW"/>
</dbReference>
<protein>
    <submittedName>
        <fullName evidence="2">Single-stranded DNA-binding protein</fullName>
    </submittedName>
</protein>
<dbReference type="SUPFAM" id="SSF50249">
    <property type="entry name" value="Nucleic acid-binding proteins"/>
    <property type="match status" value="1"/>
</dbReference>
<accession>A0ABV7YGQ5</accession>
<evidence type="ECO:0000313" key="3">
    <source>
        <dbReference type="Proteomes" id="UP001595699"/>
    </source>
</evidence>
<proteinExistence type="predicted"/>
<dbReference type="Gene3D" id="2.40.50.140">
    <property type="entry name" value="Nucleic acid-binding proteins"/>
    <property type="match status" value="1"/>
</dbReference>
<keyword evidence="3" id="KW-1185">Reference proteome</keyword>
<dbReference type="RefSeq" id="WP_205121458.1">
    <property type="nucleotide sequence ID" value="NZ_JAFBCM010000001.1"/>
</dbReference>
<organism evidence="2 3">
    <name type="scientific">Tenggerimyces flavus</name>
    <dbReference type="NCBI Taxonomy" id="1708749"/>
    <lineage>
        <taxon>Bacteria</taxon>
        <taxon>Bacillati</taxon>
        <taxon>Actinomycetota</taxon>
        <taxon>Actinomycetes</taxon>
        <taxon>Propionibacteriales</taxon>
        <taxon>Nocardioidaceae</taxon>
        <taxon>Tenggerimyces</taxon>
    </lineage>
</organism>
<keyword evidence="2" id="KW-0238">DNA-binding</keyword>
<sequence>MSLQNESPFSAAGWVAGEVRYGMSEDQRRPWAAFRFVWTERRFDKERGTYVDFGGGNFVTVWCNWELARHVTSSLHKGDPVLVVGRLRVEEKEINARKYGEAEVSAYAVGHNLSWGTSAFRRVRVARSTASESPPWDRTTEAAPEPAADEQPEAA</sequence>
<gene>
    <name evidence="2" type="ORF">ACFOUW_27055</name>
</gene>
<evidence type="ECO:0000256" key="1">
    <source>
        <dbReference type="SAM" id="MobiDB-lite"/>
    </source>
</evidence>
<dbReference type="EMBL" id="JBHRZH010000027">
    <property type="protein sequence ID" value="MFC3764525.1"/>
    <property type="molecule type" value="Genomic_DNA"/>
</dbReference>
<comment type="caution">
    <text evidence="2">The sequence shown here is derived from an EMBL/GenBank/DDBJ whole genome shotgun (WGS) entry which is preliminary data.</text>
</comment>
<evidence type="ECO:0000313" key="2">
    <source>
        <dbReference type="EMBL" id="MFC3764525.1"/>
    </source>
</evidence>
<feature type="region of interest" description="Disordered" evidence="1">
    <location>
        <begin position="126"/>
        <end position="155"/>
    </location>
</feature>
<reference evidence="3" key="1">
    <citation type="journal article" date="2019" name="Int. J. Syst. Evol. Microbiol.">
        <title>The Global Catalogue of Microorganisms (GCM) 10K type strain sequencing project: providing services to taxonomists for standard genome sequencing and annotation.</title>
        <authorList>
            <consortium name="The Broad Institute Genomics Platform"/>
            <consortium name="The Broad Institute Genome Sequencing Center for Infectious Disease"/>
            <person name="Wu L."/>
            <person name="Ma J."/>
        </authorList>
    </citation>
    <scope>NUCLEOTIDE SEQUENCE [LARGE SCALE GENOMIC DNA]</scope>
    <source>
        <strain evidence="3">CGMCC 4.7241</strain>
    </source>
</reference>
<dbReference type="Proteomes" id="UP001595699">
    <property type="component" value="Unassembled WGS sequence"/>
</dbReference>
<dbReference type="InterPro" id="IPR012340">
    <property type="entry name" value="NA-bd_OB-fold"/>
</dbReference>